<sequence>MKSFVFFPQLPWEIRDAIWRLCLPSPQIVEFDRPICDNEPCRRFCRVHHGYHLRLPALAAVCQESRLLVLREYYNPEADAEIPRPTFFRPGIDILHFKWDEGDMGAYLWNDEDNAIPYFCAVTRKAVHNPISITDRHLRQEFDEPFFAGSIRVAALDKYAMRDHWLLLIRTVSFDFKDDAETLRSGLFGRFELDPVRYLDPNDSKTLQRYHQLWRTQNPTIITTCTATGPAAPITPWTREIQQAAAAEFFALLEDDHQPLRDRLALWKEYIDRRWVWNVFYRMAEEAKARAPVSVPDRDVLFLPPYLGYDWQDDEETFDYFQSKYTLNRDNPWIQGVLDKMPVFQPMILFRHRMGIRCTGR</sequence>
<evidence type="ECO:0000313" key="2">
    <source>
        <dbReference type="EMBL" id="OJZ82065.1"/>
    </source>
</evidence>
<protein>
    <recommendedName>
        <fullName evidence="1">2EXR domain-containing protein</fullName>
    </recommendedName>
</protein>
<dbReference type="AlphaFoldDB" id="A0A1M3T5P7"/>
<name>A0A1M3T5P7_ASPLC</name>
<dbReference type="OrthoDB" id="3540486at2759"/>
<dbReference type="EMBL" id="KV878249">
    <property type="protein sequence ID" value="OJZ82065.1"/>
    <property type="molecule type" value="Genomic_DNA"/>
</dbReference>
<accession>A0A1M3T5P7</accession>
<gene>
    <name evidence="2" type="ORF">ASPFODRAFT_702358</name>
</gene>
<dbReference type="Pfam" id="PF20150">
    <property type="entry name" value="2EXR"/>
    <property type="match status" value="1"/>
</dbReference>
<feature type="domain" description="2EXR" evidence="1">
    <location>
        <begin position="4"/>
        <end position="95"/>
    </location>
</feature>
<reference evidence="3" key="1">
    <citation type="journal article" date="2017" name="Genome Biol.">
        <title>Comparative genomics reveals high biological diversity and specific adaptations in the industrially and medically important fungal genus Aspergillus.</title>
        <authorList>
            <person name="de Vries R.P."/>
            <person name="Riley R."/>
            <person name="Wiebenga A."/>
            <person name="Aguilar-Osorio G."/>
            <person name="Amillis S."/>
            <person name="Uchima C.A."/>
            <person name="Anderluh G."/>
            <person name="Asadollahi M."/>
            <person name="Askin M."/>
            <person name="Barry K."/>
            <person name="Battaglia E."/>
            <person name="Bayram O."/>
            <person name="Benocci T."/>
            <person name="Braus-Stromeyer S.A."/>
            <person name="Caldana C."/>
            <person name="Canovas D."/>
            <person name="Cerqueira G.C."/>
            <person name="Chen F."/>
            <person name="Chen W."/>
            <person name="Choi C."/>
            <person name="Clum A."/>
            <person name="Dos Santos R.A."/>
            <person name="Damasio A.R."/>
            <person name="Diallinas G."/>
            <person name="Emri T."/>
            <person name="Fekete E."/>
            <person name="Flipphi M."/>
            <person name="Freyberg S."/>
            <person name="Gallo A."/>
            <person name="Gournas C."/>
            <person name="Habgood R."/>
            <person name="Hainaut M."/>
            <person name="Harispe M.L."/>
            <person name="Henrissat B."/>
            <person name="Hilden K.S."/>
            <person name="Hope R."/>
            <person name="Hossain A."/>
            <person name="Karabika E."/>
            <person name="Karaffa L."/>
            <person name="Karanyi Z."/>
            <person name="Krasevec N."/>
            <person name="Kuo A."/>
            <person name="Kusch H."/>
            <person name="LaButti K."/>
            <person name="Lagendijk E.L."/>
            <person name="Lapidus A."/>
            <person name="Levasseur A."/>
            <person name="Lindquist E."/>
            <person name="Lipzen A."/>
            <person name="Logrieco A.F."/>
            <person name="MacCabe A."/>
            <person name="Maekelae M.R."/>
            <person name="Malavazi I."/>
            <person name="Melin P."/>
            <person name="Meyer V."/>
            <person name="Mielnichuk N."/>
            <person name="Miskei M."/>
            <person name="Molnar A.P."/>
            <person name="Mule G."/>
            <person name="Ngan C.Y."/>
            <person name="Orejas M."/>
            <person name="Orosz E."/>
            <person name="Ouedraogo J.P."/>
            <person name="Overkamp K.M."/>
            <person name="Park H.-S."/>
            <person name="Perrone G."/>
            <person name="Piumi F."/>
            <person name="Punt P.J."/>
            <person name="Ram A.F."/>
            <person name="Ramon A."/>
            <person name="Rauscher S."/>
            <person name="Record E."/>
            <person name="Riano-Pachon D.M."/>
            <person name="Robert V."/>
            <person name="Roehrig J."/>
            <person name="Ruller R."/>
            <person name="Salamov A."/>
            <person name="Salih N.S."/>
            <person name="Samson R.A."/>
            <person name="Sandor E."/>
            <person name="Sanguinetti M."/>
            <person name="Schuetze T."/>
            <person name="Sepcic K."/>
            <person name="Shelest E."/>
            <person name="Sherlock G."/>
            <person name="Sophianopoulou V."/>
            <person name="Squina F.M."/>
            <person name="Sun H."/>
            <person name="Susca A."/>
            <person name="Todd R.B."/>
            <person name="Tsang A."/>
            <person name="Unkles S.E."/>
            <person name="van de Wiele N."/>
            <person name="van Rossen-Uffink D."/>
            <person name="Oliveira J.V."/>
            <person name="Vesth T.C."/>
            <person name="Visser J."/>
            <person name="Yu J.-H."/>
            <person name="Zhou M."/>
            <person name="Andersen M.R."/>
            <person name="Archer D.B."/>
            <person name="Baker S.E."/>
            <person name="Benoit I."/>
            <person name="Brakhage A.A."/>
            <person name="Braus G.H."/>
            <person name="Fischer R."/>
            <person name="Frisvad J.C."/>
            <person name="Goldman G.H."/>
            <person name="Houbraken J."/>
            <person name="Oakley B."/>
            <person name="Pocsi I."/>
            <person name="Scazzocchio C."/>
            <person name="Seiboth B."/>
            <person name="vanKuyk P.A."/>
            <person name="Wortman J."/>
            <person name="Dyer P.S."/>
            <person name="Grigoriev I.V."/>
        </authorList>
    </citation>
    <scope>NUCLEOTIDE SEQUENCE [LARGE SCALE GENOMIC DNA]</scope>
    <source>
        <strain evidence="3">CBS 106.47</strain>
    </source>
</reference>
<proteinExistence type="predicted"/>
<dbReference type="Proteomes" id="UP000184063">
    <property type="component" value="Unassembled WGS sequence"/>
</dbReference>
<evidence type="ECO:0000313" key="3">
    <source>
        <dbReference type="Proteomes" id="UP000184063"/>
    </source>
</evidence>
<dbReference type="VEuPathDB" id="FungiDB:ASPFODRAFT_702358"/>
<organism evidence="2 3">
    <name type="scientific">Aspergillus luchuensis (strain CBS 106.47)</name>
    <dbReference type="NCBI Taxonomy" id="1137211"/>
    <lineage>
        <taxon>Eukaryota</taxon>
        <taxon>Fungi</taxon>
        <taxon>Dikarya</taxon>
        <taxon>Ascomycota</taxon>
        <taxon>Pezizomycotina</taxon>
        <taxon>Eurotiomycetes</taxon>
        <taxon>Eurotiomycetidae</taxon>
        <taxon>Eurotiales</taxon>
        <taxon>Aspergillaceae</taxon>
        <taxon>Aspergillus</taxon>
        <taxon>Aspergillus subgen. Circumdati</taxon>
    </lineage>
</organism>
<dbReference type="PANTHER" id="PTHR35910:SF1">
    <property type="entry name" value="2EXR DOMAIN-CONTAINING PROTEIN"/>
    <property type="match status" value="1"/>
</dbReference>
<dbReference type="InterPro" id="IPR045518">
    <property type="entry name" value="2EXR"/>
</dbReference>
<dbReference type="PANTHER" id="PTHR35910">
    <property type="entry name" value="2EXR DOMAIN-CONTAINING PROTEIN"/>
    <property type="match status" value="1"/>
</dbReference>
<evidence type="ECO:0000259" key="1">
    <source>
        <dbReference type="Pfam" id="PF20150"/>
    </source>
</evidence>